<dbReference type="GO" id="GO:0003723">
    <property type="term" value="F:RNA binding"/>
    <property type="evidence" value="ECO:0007669"/>
    <property type="project" value="UniProtKB-UniRule"/>
</dbReference>
<dbReference type="InterPro" id="IPR004088">
    <property type="entry name" value="KH_dom_type_1"/>
</dbReference>
<evidence type="ECO:0000313" key="5">
    <source>
        <dbReference type="Proteomes" id="UP000565441"/>
    </source>
</evidence>
<dbReference type="EMBL" id="JAACJP010000010">
    <property type="protein sequence ID" value="KAF5381557.1"/>
    <property type="molecule type" value="Genomic_DNA"/>
</dbReference>
<evidence type="ECO:0000256" key="1">
    <source>
        <dbReference type="PROSITE-ProRule" id="PRU00117"/>
    </source>
</evidence>
<dbReference type="InterPro" id="IPR036612">
    <property type="entry name" value="KH_dom_type_1_sf"/>
</dbReference>
<dbReference type="Proteomes" id="UP000565441">
    <property type="component" value="Unassembled WGS sequence"/>
</dbReference>
<feature type="domain" description="K Homology" evidence="3">
    <location>
        <begin position="107"/>
        <end position="178"/>
    </location>
</feature>
<dbReference type="PROSITE" id="PS50084">
    <property type="entry name" value="KH_TYPE_1"/>
    <property type="match status" value="1"/>
</dbReference>
<feature type="region of interest" description="Disordered" evidence="2">
    <location>
        <begin position="182"/>
        <end position="220"/>
    </location>
</feature>
<gene>
    <name evidence="4" type="ORF">D9615_005524</name>
</gene>
<organism evidence="4 5">
    <name type="scientific">Tricholomella constricta</name>
    <dbReference type="NCBI Taxonomy" id="117010"/>
    <lineage>
        <taxon>Eukaryota</taxon>
        <taxon>Fungi</taxon>
        <taxon>Dikarya</taxon>
        <taxon>Basidiomycota</taxon>
        <taxon>Agaricomycotina</taxon>
        <taxon>Agaricomycetes</taxon>
        <taxon>Agaricomycetidae</taxon>
        <taxon>Agaricales</taxon>
        <taxon>Tricholomatineae</taxon>
        <taxon>Lyophyllaceae</taxon>
        <taxon>Tricholomella</taxon>
    </lineage>
</organism>
<feature type="compositionally biased region" description="Low complexity" evidence="2">
    <location>
        <begin position="193"/>
        <end position="203"/>
    </location>
</feature>
<proteinExistence type="predicted"/>
<keyword evidence="1" id="KW-0694">RNA-binding</keyword>
<sequence length="622" mass="67206">MTTPTPLASQPALSGVFSTAELEDMARVVRQTRLALSAMEARLSALEEGTVIAVATTAALSKAPPLSNKPPPPAPLPRKSGRSTANTGHPSSFHLSGEFHSTEGKADQYLIGLEFPDSLMPHIVGSRGKGLKQIHDLSGARVSAFTMGPDEDRQRLVSIKGTDRQIGDALIVLGKRIARQRVRVPKKQKKAKSAPVAPAAPAPARREPLPPAPAHRDPLPPALLNILREPAAPITCTLRPSYSRAAAPTGTSSPTRDALLRPPSAAPTPRTAMDTRPDPTRAPSPLARSTAPSPMSPYRSMPNGPTGDAVAQKMKKLISCFLSSAPMAPVLDMLADRSTVLTPLSWTVVYSSDYLGSRRLALFARLCPSGRPLTPPSSEEYLRLQRLYDQEVARAQALSVQVELLQVEGQRAKSHLCGVLSDFADERERFLHLQAQTSEVVDVDRDAEVQDLRMEVSVLQDEVAGLQGHVVHLQEVRDYWRGHALDLRTRVDALDLARTAFASDMYIADGALRCALIELEASPVRSIIDGTHKILERHSLLELFCPPSIPSRRSPRSSISLLFTALRSPATEFVSQSQLIADDEQDIVSMRPLEIGLVGEVGGGHEGGSSSNAGPSKRRRIE</sequence>
<feature type="region of interest" description="Disordered" evidence="2">
    <location>
        <begin position="62"/>
        <end position="99"/>
    </location>
</feature>
<feature type="region of interest" description="Disordered" evidence="2">
    <location>
        <begin position="242"/>
        <end position="309"/>
    </location>
</feature>
<feature type="compositionally biased region" description="Basic residues" evidence="2">
    <location>
        <begin position="182"/>
        <end position="192"/>
    </location>
</feature>
<accession>A0A8H5HE12</accession>
<evidence type="ECO:0000259" key="3">
    <source>
        <dbReference type="SMART" id="SM00322"/>
    </source>
</evidence>
<keyword evidence="5" id="KW-1185">Reference proteome</keyword>
<feature type="region of interest" description="Disordered" evidence="2">
    <location>
        <begin position="599"/>
        <end position="622"/>
    </location>
</feature>
<feature type="compositionally biased region" description="Polar residues" evidence="2">
    <location>
        <begin position="82"/>
        <end position="94"/>
    </location>
</feature>
<protein>
    <recommendedName>
        <fullName evidence="3">K Homology domain-containing protein</fullName>
    </recommendedName>
</protein>
<dbReference type="InterPro" id="IPR004087">
    <property type="entry name" value="KH_dom"/>
</dbReference>
<evidence type="ECO:0000256" key="2">
    <source>
        <dbReference type="SAM" id="MobiDB-lite"/>
    </source>
</evidence>
<dbReference type="Pfam" id="PF00013">
    <property type="entry name" value="KH_1"/>
    <property type="match status" value="1"/>
</dbReference>
<dbReference type="SUPFAM" id="SSF54791">
    <property type="entry name" value="Eukaryotic type KH-domain (KH-domain type I)"/>
    <property type="match status" value="1"/>
</dbReference>
<name>A0A8H5HE12_9AGAR</name>
<comment type="caution">
    <text evidence="4">The sequence shown here is derived from an EMBL/GenBank/DDBJ whole genome shotgun (WGS) entry which is preliminary data.</text>
</comment>
<dbReference type="Gene3D" id="3.30.1370.10">
    <property type="entry name" value="K Homology domain, type 1"/>
    <property type="match status" value="1"/>
</dbReference>
<reference evidence="4 5" key="1">
    <citation type="journal article" date="2020" name="ISME J.">
        <title>Uncovering the hidden diversity of litter-decomposition mechanisms in mushroom-forming fungi.</title>
        <authorList>
            <person name="Floudas D."/>
            <person name="Bentzer J."/>
            <person name="Ahren D."/>
            <person name="Johansson T."/>
            <person name="Persson P."/>
            <person name="Tunlid A."/>
        </authorList>
    </citation>
    <scope>NUCLEOTIDE SEQUENCE [LARGE SCALE GENOMIC DNA]</scope>
    <source>
        <strain evidence="4 5">CBS 661.87</strain>
    </source>
</reference>
<dbReference type="SMART" id="SM00322">
    <property type="entry name" value="KH"/>
    <property type="match status" value="1"/>
</dbReference>
<feature type="compositionally biased region" description="Pro residues" evidence="2">
    <location>
        <begin position="67"/>
        <end position="76"/>
    </location>
</feature>
<dbReference type="OrthoDB" id="3056080at2759"/>
<evidence type="ECO:0000313" key="4">
    <source>
        <dbReference type="EMBL" id="KAF5381557.1"/>
    </source>
</evidence>
<dbReference type="AlphaFoldDB" id="A0A8H5HE12"/>
<feature type="compositionally biased region" description="Basic and acidic residues" evidence="2">
    <location>
        <begin position="204"/>
        <end position="218"/>
    </location>
</feature>
<feature type="compositionally biased region" description="Low complexity" evidence="2">
    <location>
        <begin position="260"/>
        <end position="272"/>
    </location>
</feature>